<dbReference type="Pfam" id="PF04117">
    <property type="entry name" value="Mpv17_PMP22"/>
    <property type="match status" value="1"/>
</dbReference>
<organism evidence="7 8">
    <name type="scientific">Neocallimastix californiae</name>
    <dbReference type="NCBI Taxonomy" id="1754190"/>
    <lineage>
        <taxon>Eukaryota</taxon>
        <taxon>Fungi</taxon>
        <taxon>Fungi incertae sedis</taxon>
        <taxon>Chytridiomycota</taxon>
        <taxon>Chytridiomycota incertae sedis</taxon>
        <taxon>Neocallimastigomycetes</taxon>
        <taxon>Neocallimastigales</taxon>
        <taxon>Neocallimastigaceae</taxon>
        <taxon>Neocallimastix</taxon>
    </lineage>
</organism>
<dbReference type="InterPro" id="IPR007248">
    <property type="entry name" value="Mpv17_PMP22"/>
</dbReference>
<evidence type="ECO:0000256" key="2">
    <source>
        <dbReference type="ARBA" id="ARBA00006824"/>
    </source>
</evidence>
<dbReference type="AlphaFoldDB" id="A0A1Y1Y824"/>
<evidence type="ECO:0000313" key="8">
    <source>
        <dbReference type="Proteomes" id="UP000193920"/>
    </source>
</evidence>
<reference evidence="7 8" key="1">
    <citation type="submission" date="2016-08" db="EMBL/GenBank/DDBJ databases">
        <title>A Parts List for Fungal Cellulosomes Revealed by Comparative Genomics.</title>
        <authorList>
            <consortium name="DOE Joint Genome Institute"/>
            <person name="Haitjema C.H."/>
            <person name="Gilmore S.P."/>
            <person name="Henske J.K."/>
            <person name="Solomon K.V."/>
            <person name="De Groot R."/>
            <person name="Kuo A."/>
            <person name="Mondo S.J."/>
            <person name="Salamov A.A."/>
            <person name="Labutti K."/>
            <person name="Zhao Z."/>
            <person name="Chiniquy J."/>
            <person name="Barry K."/>
            <person name="Brewer H.M."/>
            <person name="Purvine S.O."/>
            <person name="Wright A.T."/>
            <person name="Boxma B."/>
            <person name="Van Alen T."/>
            <person name="Hackstein J.H."/>
            <person name="Baker S.E."/>
            <person name="Grigoriev I.V."/>
            <person name="O'Malley M.A."/>
        </authorList>
    </citation>
    <scope>NUCLEOTIDE SEQUENCE [LARGE SCALE GENOMIC DNA]</scope>
    <source>
        <strain evidence="7 8">G1</strain>
    </source>
</reference>
<dbReference type="PANTHER" id="PTHR11266:SF17">
    <property type="entry name" value="PROTEIN MPV17"/>
    <property type="match status" value="1"/>
</dbReference>
<comment type="similarity">
    <text evidence="2 6">Belongs to the peroxisomal membrane protein PXMP2/4 family.</text>
</comment>
<evidence type="ECO:0000256" key="3">
    <source>
        <dbReference type="ARBA" id="ARBA00022692"/>
    </source>
</evidence>
<evidence type="ECO:0000256" key="1">
    <source>
        <dbReference type="ARBA" id="ARBA00004141"/>
    </source>
</evidence>
<keyword evidence="5" id="KW-0472">Membrane</keyword>
<sequence>MSSFFKWYNRCLNKKPILTQSLTTGVMFALGDVIAQQLVEKRGKEHDYKRTGRMCFFGTCVAGPSTSLWYRFLDRHIVFQNKTQQLITRVFLDQCIYAPVFQAGYLGGTGILERSSPEEIKEKIKAGFMPALIANYKIWPAFQLINFNFVPANYRSLGTNIVSLGWNTYLSALNQQVIEKNKSKSLLLEAVEPIKKAKKELKKK</sequence>
<dbReference type="OrthoDB" id="430207at2759"/>
<gene>
    <name evidence="7" type="ORF">LY90DRAFT_393580</name>
</gene>
<accession>A0A1Y1Y824</accession>
<keyword evidence="3" id="KW-0812">Transmembrane</keyword>
<evidence type="ECO:0000313" key="7">
    <source>
        <dbReference type="EMBL" id="ORX94035.1"/>
    </source>
</evidence>
<proteinExistence type="inferred from homology"/>
<name>A0A1Y1Y824_9FUNG</name>
<dbReference type="EMBL" id="MCOG01000709">
    <property type="protein sequence ID" value="ORX94035.1"/>
    <property type="molecule type" value="Genomic_DNA"/>
</dbReference>
<evidence type="ECO:0000256" key="6">
    <source>
        <dbReference type="RuleBase" id="RU363053"/>
    </source>
</evidence>
<keyword evidence="4" id="KW-1133">Transmembrane helix</keyword>
<dbReference type="STRING" id="1754190.A0A1Y1Y824"/>
<evidence type="ECO:0000256" key="4">
    <source>
        <dbReference type="ARBA" id="ARBA00022989"/>
    </source>
</evidence>
<dbReference type="GO" id="GO:0005739">
    <property type="term" value="C:mitochondrion"/>
    <property type="evidence" value="ECO:0007669"/>
    <property type="project" value="TreeGrafter"/>
</dbReference>
<protein>
    <submittedName>
        <fullName evidence="7">Uncharacterized protein</fullName>
    </submittedName>
</protein>
<dbReference type="PANTHER" id="PTHR11266">
    <property type="entry name" value="PEROXISOMAL MEMBRANE PROTEIN 2, PXMP2 MPV17"/>
    <property type="match status" value="1"/>
</dbReference>
<evidence type="ECO:0000256" key="5">
    <source>
        <dbReference type="ARBA" id="ARBA00023136"/>
    </source>
</evidence>
<dbReference type="GO" id="GO:0016020">
    <property type="term" value="C:membrane"/>
    <property type="evidence" value="ECO:0007669"/>
    <property type="project" value="UniProtKB-SubCell"/>
</dbReference>
<keyword evidence="8" id="KW-1185">Reference proteome</keyword>
<dbReference type="Proteomes" id="UP000193920">
    <property type="component" value="Unassembled WGS sequence"/>
</dbReference>
<comment type="subcellular location">
    <subcellularLocation>
        <location evidence="1">Membrane</location>
        <topology evidence="1">Multi-pass membrane protein</topology>
    </subcellularLocation>
</comment>
<comment type="caution">
    <text evidence="7">The sequence shown here is derived from an EMBL/GenBank/DDBJ whole genome shotgun (WGS) entry which is preliminary data.</text>
</comment>